<reference evidence="2" key="1">
    <citation type="submission" date="2021-01" db="EMBL/GenBank/DDBJ databases">
        <title>Whole genome shotgun sequence of Actinoplanes rishiriensis NBRC 108556.</title>
        <authorList>
            <person name="Komaki H."/>
            <person name="Tamura T."/>
        </authorList>
    </citation>
    <scope>NUCLEOTIDE SEQUENCE</scope>
    <source>
        <strain evidence="2">NBRC 108556</strain>
    </source>
</reference>
<proteinExistence type="predicted"/>
<gene>
    <name evidence="2" type="ORF">Ari01nite_42130</name>
</gene>
<sequence>MALYKDPQDSRVFVPKQGGGMGLNFAHPIAWAIVVSMTVIPVVVVTVTTIALLL</sequence>
<evidence type="ECO:0000256" key="1">
    <source>
        <dbReference type="SAM" id="Phobius"/>
    </source>
</evidence>
<evidence type="ECO:0000313" key="2">
    <source>
        <dbReference type="EMBL" id="GIE96748.1"/>
    </source>
</evidence>
<evidence type="ECO:0000313" key="3">
    <source>
        <dbReference type="Proteomes" id="UP000636960"/>
    </source>
</evidence>
<dbReference type="RefSeq" id="WP_203782992.1">
    <property type="nucleotide sequence ID" value="NZ_BOMV01000051.1"/>
</dbReference>
<organism evidence="2 3">
    <name type="scientific">Paractinoplanes rishiriensis</name>
    <dbReference type="NCBI Taxonomy" id="1050105"/>
    <lineage>
        <taxon>Bacteria</taxon>
        <taxon>Bacillati</taxon>
        <taxon>Actinomycetota</taxon>
        <taxon>Actinomycetes</taxon>
        <taxon>Micromonosporales</taxon>
        <taxon>Micromonosporaceae</taxon>
        <taxon>Paractinoplanes</taxon>
    </lineage>
</organism>
<dbReference type="Proteomes" id="UP000636960">
    <property type="component" value="Unassembled WGS sequence"/>
</dbReference>
<keyword evidence="3" id="KW-1185">Reference proteome</keyword>
<feature type="transmembrane region" description="Helical" evidence="1">
    <location>
        <begin position="29"/>
        <end position="53"/>
    </location>
</feature>
<comment type="caution">
    <text evidence="2">The sequence shown here is derived from an EMBL/GenBank/DDBJ whole genome shotgun (WGS) entry which is preliminary data.</text>
</comment>
<evidence type="ECO:0008006" key="4">
    <source>
        <dbReference type="Google" id="ProtNLM"/>
    </source>
</evidence>
<protein>
    <recommendedName>
        <fullName evidence="4">DUF5808 domain-containing protein</fullName>
    </recommendedName>
</protein>
<accession>A0A919JXV1</accession>
<keyword evidence="1" id="KW-0472">Membrane</keyword>
<keyword evidence="1" id="KW-0812">Transmembrane</keyword>
<name>A0A919JXV1_9ACTN</name>
<keyword evidence="1" id="KW-1133">Transmembrane helix</keyword>
<dbReference type="EMBL" id="BOMV01000051">
    <property type="protein sequence ID" value="GIE96748.1"/>
    <property type="molecule type" value="Genomic_DNA"/>
</dbReference>
<dbReference type="AlphaFoldDB" id="A0A919JXV1"/>